<protein>
    <recommendedName>
        <fullName evidence="1">peptidyl-tRNA hydrolase</fullName>
        <ecNumber evidence="1">3.1.1.29</ecNumber>
    </recommendedName>
</protein>
<dbReference type="GO" id="GO:0005829">
    <property type="term" value="C:cytosol"/>
    <property type="evidence" value="ECO:0007669"/>
    <property type="project" value="TreeGrafter"/>
</dbReference>
<dbReference type="FunFam" id="3.40.1490.10:FF:000001">
    <property type="entry name" value="Peptidyl-tRNA hydrolase 2"/>
    <property type="match status" value="1"/>
</dbReference>
<evidence type="ECO:0000313" key="6">
    <source>
        <dbReference type="EMBL" id="KXN71807.1"/>
    </source>
</evidence>
<dbReference type="STRING" id="796925.A0A137P9X3"/>
<dbReference type="InterPro" id="IPR023476">
    <property type="entry name" value="Pep_tRNA_hydro_II_dom_sf"/>
</dbReference>
<feature type="transmembrane region" description="Helical" evidence="5">
    <location>
        <begin position="6"/>
        <end position="26"/>
    </location>
</feature>
<accession>A0A137P9X3</accession>
<comment type="catalytic activity">
    <reaction evidence="4">
        <text>an N-acyl-L-alpha-aminoacyl-tRNA + H2O = an N-acyl-L-amino acid + a tRNA + H(+)</text>
        <dbReference type="Rhea" id="RHEA:54448"/>
        <dbReference type="Rhea" id="RHEA-COMP:10123"/>
        <dbReference type="Rhea" id="RHEA-COMP:13883"/>
        <dbReference type="ChEBI" id="CHEBI:15377"/>
        <dbReference type="ChEBI" id="CHEBI:15378"/>
        <dbReference type="ChEBI" id="CHEBI:59874"/>
        <dbReference type="ChEBI" id="CHEBI:78442"/>
        <dbReference type="ChEBI" id="CHEBI:138191"/>
        <dbReference type="EC" id="3.1.1.29"/>
    </reaction>
</comment>
<sequence length="169" mass="18235">MSSSQFSLNQLILAGILGLGTGLVLSKLRISSLLAKCQATKPTPKLKFDPSEEEFKLVLVIRTDLGMTKGKVAAQCSHATLACYKDSMENNEEVLEEWEYNGQPKITLKCDSEEEMVKLQAKARSLGLCAHSIKDAGRTQIPAGSRTVLGVGPGPVSMVNSVTGHLKLY</sequence>
<gene>
    <name evidence="6" type="ORF">CONCODRAFT_78125</name>
</gene>
<keyword evidence="5" id="KW-1133">Transmembrane helix</keyword>
<dbReference type="EMBL" id="KQ964466">
    <property type="protein sequence ID" value="KXN71807.1"/>
    <property type="molecule type" value="Genomic_DNA"/>
</dbReference>
<dbReference type="PANTHER" id="PTHR12649">
    <property type="entry name" value="PEPTIDYL-TRNA HYDROLASE 2"/>
    <property type="match status" value="1"/>
</dbReference>
<dbReference type="SUPFAM" id="SSF102462">
    <property type="entry name" value="Peptidyl-tRNA hydrolase II"/>
    <property type="match status" value="1"/>
</dbReference>
<keyword evidence="5" id="KW-0472">Membrane</keyword>
<dbReference type="Pfam" id="PF01981">
    <property type="entry name" value="PTH2"/>
    <property type="match status" value="1"/>
</dbReference>
<evidence type="ECO:0000256" key="2">
    <source>
        <dbReference type="ARBA" id="ARBA00022801"/>
    </source>
</evidence>
<dbReference type="CDD" id="cd02430">
    <property type="entry name" value="PTH2"/>
    <property type="match status" value="1"/>
</dbReference>
<dbReference type="PANTHER" id="PTHR12649:SF11">
    <property type="entry name" value="PEPTIDYL-TRNA HYDROLASE 2, MITOCHONDRIAL"/>
    <property type="match status" value="1"/>
</dbReference>
<evidence type="ECO:0000313" key="7">
    <source>
        <dbReference type="Proteomes" id="UP000070444"/>
    </source>
</evidence>
<evidence type="ECO:0000256" key="5">
    <source>
        <dbReference type="SAM" id="Phobius"/>
    </source>
</evidence>
<dbReference type="AlphaFoldDB" id="A0A137P9X3"/>
<dbReference type="NCBIfam" id="NF003314">
    <property type="entry name" value="PRK04322.1"/>
    <property type="match status" value="1"/>
</dbReference>
<proteinExistence type="inferred from homology"/>
<dbReference type="NCBIfam" id="TIGR00283">
    <property type="entry name" value="arch_pth2"/>
    <property type="match status" value="1"/>
</dbReference>
<dbReference type="Gene3D" id="3.40.1490.10">
    <property type="entry name" value="Bit1"/>
    <property type="match status" value="1"/>
</dbReference>
<keyword evidence="2" id="KW-0378">Hydrolase</keyword>
<dbReference type="InterPro" id="IPR002833">
    <property type="entry name" value="PTH2"/>
</dbReference>
<evidence type="ECO:0000256" key="4">
    <source>
        <dbReference type="ARBA" id="ARBA00048707"/>
    </source>
</evidence>
<organism evidence="6 7">
    <name type="scientific">Conidiobolus coronatus (strain ATCC 28846 / CBS 209.66 / NRRL 28638)</name>
    <name type="common">Delacroixia coronata</name>
    <dbReference type="NCBI Taxonomy" id="796925"/>
    <lineage>
        <taxon>Eukaryota</taxon>
        <taxon>Fungi</taxon>
        <taxon>Fungi incertae sedis</taxon>
        <taxon>Zoopagomycota</taxon>
        <taxon>Entomophthoromycotina</taxon>
        <taxon>Entomophthoromycetes</taxon>
        <taxon>Entomophthorales</taxon>
        <taxon>Ancylistaceae</taxon>
        <taxon>Conidiobolus</taxon>
    </lineage>
</organism>
<dbReference type="GO" id="GO:0004045">
    <property type="term" value="F:peptidyl-tRNA hydrolase activity"/>
    <property type="evidence" value="ECO:0007669"/>
    <property type="project" value="UniProtKB-EC"/>
</dbReference>
<dbReference type="OMA" id="GHAAVEC"/>
<keyword evidence="7" id="KW-1185">Reference proteome</keyword>
<reference evidence="6 7" key="1">
    <citation type="journal article" date="2015" name="Genome Biol. Evol.">
        <title>Phylogenomic analyses indicate that early fungi evolved digesting cell walls of algal ancestors of land plants.</title>
        <authorList>
            <person name="Chang Y."/>
            <person name="Wang S."/>
            <person name="Sekimoto S."/>
            <person name="Aerts A.L."/>
            <person name="Choi C."/>
            <person name="Clum A."/>
            <person name="LaButti K.M."/>
            <person name="Lindquist E.A."/>
            <person name="Yee Ngan C."/>
            <person name="Ohm R.A."/>
            <person name="Salamov A.A."/>
            <person name="Grigoriev I.V."/>
            <person name="Spatafora J.W."/>
            <person name="Berbee M.L."/>
        </authorList>
    </citation>
    <scope>NUCLEOTIDE SEQUENCE [LARGE SCALE GENOMIC DNA]</scope>
    <source>
        <strain evidence="6 7">NRRL 28638</strain>
    </source>
</reference>
<comment type="similarity">
    <text evidence="3">Belongs to the PTH2 family.</text>
</comment>
<dbReference type="EC" id="3.1.1.29" evidence="1"/>
<keyword evidence="5" id="KW-0812">Transmembrane</keyword>
<evidence type="ECO:0000256" key="1">
    <source>
        <dbReference type="ARBA" id="ARBA00013260"/>
    </source>
</evidence>
<evidence type="ECO:0000256" key="3">
    <source>
        <dbReference type="ARBA" id="ARBA00038050"/>
    </source>
</evidence>
<name>A0A137P9X3_CONC2</name>
<dbReference type="OrthoDB" id="1733656at2759"/>
<dbReference type="Proteomes" id="UP000070444">
    <property type="component" value="Unassembled WGS sequence"/>
</dbReference>